<dbReference type="CDD" id="cd05300">
    <property type="entry name" value="2-Hacid_dh_1"/>
    <property type="match status" value="1"/>
</dbReference>
<dbReference type="STRING" id="1036181.SAMN05421756_10892"/>
<evidence type="ECO:0000313" key="5">
    <source>
        <dbReference type="Proteomes" id="UP000198504"/>
    </source>
</evidence>
<dbReference type="PANTHER" id="PTHR43333">
    <property type="entry name" value="2-HACID_DH_C DOMAIN-CONTAINING PROTEIN"/>
    <property type="match status" value="1"/>
</dbReference>
<name>A0A1H9L0N1_9ACTN</name>
<keyword evidence="1" id="KW-0560">Oxidoreductase</keyword>
<dbReference type="Gene3D" id="3.40.50.720">
    <property type="entry name" value="NAD(P)-binding Rossmann-like Domain"/>
    <property type="match status" value="2"/>
</dbReference>
<dbReference type="SUPFAM" id="SSF51735">
    <property type="entry name" value="NAD(P)-binding Rossmann-fold domains"/>
    <property type="match status" value="1"/>
</dbReference>
<dbReference type="AlphaFoldDB" id="A0A1H9L0N1"/>
<dbReference type="PANTHER" id="PTHR43333:SF1">
    <property type="entry name" value="D-ISOMER SPECIFIC 2-HYDROXYACID DEHYDROGENASE NAD-BINDING DOMAIN-CONTAINING PROTEIN"/>
    <property type="match status" value="1"/>
</dbReference>
<dbReference type="Proteomes" id="UP000198504">
    <property type="component" value="Unassembled WGS sequence"/>
</dbReference>
<dbReference type="GO" id="GO:0051287">
    <property type="term" value="F:NAD binding"/>
    <property type="evidence" value="ECO:0007669"/>
    <property type="project" value="InterPro"/>
</dbReference>
<dbReference type="InterPro" id="IPR029753">
    <property type="entry name" value="D-isomer_DH_CS"/>
</dbReference>
<keyword evidence="2" id="KW-0520">NAD</keyword>
<dbReference type="PROSITE" id="PS00671">
    <property type="entry name" value="D_2_HYDROXYACID_DH_3"/>
    <property type="match status" value="1"/>
</dbReference>
<dbReference type="OrthoDB" id="4324715at2"/>
<proteinExistence type="predicted"/>
<dbReference type="Pfam" id="PF02826">
    <property type="entry name" value="2-Hacid_dh_C"/>
    <property type="match status" value="1"/>
</dbReference>
<reference evidence="5" key="1">
    <citation type="submission" date="2016-10" db="EMBL/GenBank/DDBJ databases">
        <authorList>
            <person name="Varghese N."/>
            <person name="Submissions S."/>
        </authorList>
    </citation>
    <scope>NUCLEOTIDE SEQUENCE [LARGE SCALE GENOMIC DNA]</scope>
    <source>
        <strain evidence="5">CGMCC 4.6856</strain>
    </source>
</reference>
<gene>
    <name evidence="4" type="ORF">SAMN05421756_10892</name>
</gene>
<evidence type="ECO:0000256" key="1">
    <source>
        <dbReference type="ARBA" id="ARBA00023002"/>
    </source>
</evidence>
<sequence length="345" mass="36996">MSAVPTVTVVIASPLEAEHVATIRAVDEHLEVLYEPDLLATPRYVSDHGGELPELTAEQDRRWHEMLARAEVSFDFDRREPTLAEVNFPRLRWVQATSAGVGQVVPRFSLDLSRVVVTTAAGVHAVPLAEFAVASLLHFAKGFPQLRAWQQEHRWTRYTSRNLAGQRVLVVGLGSVGRAVAAKLAALDVHVTAAVRPGGTSSAPGVGAAVAFSDLHRVLPDMDGIVLACPLTSETENLVDAAAFAAMKAGAVLVNVARGQVVDEEAMTSALADGRLGGAALDVASQEPLPPTSPLWDSDRVVISPHSASTVASENALVTDLFCRNLRRWLDGEPLINVYDPERGY</sequence>
<feature type="domain" description="D-isomer specific 2-hydroxyacid dehydrogenase NAD-binding" evidence="3">
    <location>
        <begin position="134"/>
        <end position="308"/>
    </location>
</feature>
<dbReference type="InterPro" id="IPR006140">
    <property type="entry name" value="D-isomer_DH_NAD-bd"/>
</dbReference>
<keyword evidence="5" id="KW-1185">Reference proteome</keyword>
<dbReference type="GO" id="GO:0016616">
    <property type="term" value="F:oxidoreductase activity, acting on the CH-OH group of donors, NAD or NADP as acceptor"/>
    <property type="evidence" value="ECO:0007669"/>
    <property type="project" value="UniProtKB-ARBA"/>
</dbReference>
<accession>A0A1H9L0N1</accession>
<protein>
    <submittedName>
        <fullName evidence="4">Phosphoglycerate dehydrogenase</fullName>
    </submittedName>
</protein>
<evidence type="ECO:0000256" key="2">
    <source>
        <dbReference type="ARBA" id="ARBA00023027"/>
    </source>
</evidence>
<dbReference type="RefSeq" id="WP_091183817.1">
    <property type="nucleotide sequence ID" value="NZ_FOFA01000008.1"/>
</dbReference>
<dbReference type="InterPro" id="IPR036291">
    <property type="entry name" value="NAD(P)-bd_dom_sf"/>
</dbReference>
<organism evidence="4 5">
    <name type="scientific">Microlunatus flavus</name>
    <dbReference type="NCBI Taxonomy" id="1036181"/>
    <lineage>
        <taxon>Bacteria</taxon>
        <taxon>Bacillati</taxon>
        <taxon>Actinomycetota</taxon>
        <taxon>Actinomycetes</taxon>
        <taxon>Propionibacteriales</taxon>
        <taxon>Propionibacteriaceae</taxon>
        <taxon>Microlunatus</taxon>
    </lineage>
</organism>
<evidence type="ECO:0000313" key="4">
    <source>
        <dbReference type="EMBL" id="SER04725.1"/>
    </source>
</evidence>
<dbReference type="EMBL" id="FOFA01000008">
    <property type="protein sequence ID" value="SER04725.1"/>
    <property type="molecule type" value="Genomic_DNA"/>
</dbReference>
<evidence type="ECO:0000259" key="3">
    <source>
        <dbReference type="Pfam" id="PF02826"/>
    </source>
</evidence>